<dbReference type="InterPro" id="IPR050131">
    <property type="entry name" value="Peptidase_S8_subtilisin-like"/>
</dbReference>
<dbReference type="InterPro" id="IPR023828">
    <property type="entry name" value="Peptidase_S8_Ser-AS"/>
</dbReference>
<keyword evidence="3 5" id="KW-0378">Hydrolase</keyword>
<accession>A0ABT6CEH9</accession>
<keyword evidence="9" id="KW-1185">Reference proteome</keyword>
<evidence type="ECO:0000256" key="5">
    <source>
        <dbReference type="PROSITE-ProRule" id="PRU01240"/>
    </source>
</evidence>
<gene>
    <name evidence="8" type="ORF">POM99_03835</name>
</gene>
<proteinExistence type="inferred from homology"/>
<dbReference type="InterPro" id="IPR015500">
    <property type="entry name" value="Peptidase_S8_subtilisin-rel"/>
</dbReference>
<feature type="domain" description="Peptidase S8/S53" evidence="7">
    <location>
        <begin position="186"/>
        <end position="398"/>
    </location>
</feature>
<dbReference type="PROSITE" id="PS00137">
    <property type="entry name" value="SUBTILASE_HIS"/>
    <property type="match status" value="1"/>
</dbReference>
<keyword evidence="6" id="KW-0732">Signal</keyword>
<evidence type="ECO:0000313" key="9">
    <source>
        <dbReference type="Proteomes" id="UP001222770"/>
    </source>
</evidence>
<sequence length="423" mass="41895">MKKIALGASLVALAAAGYVLAAGGGAGSGGAARLITLASGGSAAKPGAPAVAATPAPSGRLIAAAAGKGIPDSYICVFKKGEVSPSGARGAAAEAARRGGGSLGHVYTTALQGFSISIPAQAAQVLMDKNPNIAWCEQDQEIVLIDGVSATAGNTGGTTTQPVESTPPGITAVNGGAYIGTNRAFVIDTGIDLTHPDLNVEPVNCNGGSCNFVTRETSPQDLNGHGTHVSGTIAAKAGNGIGVVGVAAGARVIAVRVLNKRGSGSNSDVIAGVDYVSRVGRAGDVANMSLGGSLSTALDTAVLNASAVVKFALAAGNETDDANNHSPGRVNGPNIYTIAAMSWNATSRTGTWASFSNYNTSIVDYIEPGVSILSTWLNGGYNTISGTSMATPHMAGILLTGAPKAGGTVTRTGTSEVYTIGTR</sequence>
<keyword evidence="2 5" id="KW-0645">Protease</keyword>
<dbReference type="EMBL" id="JAROCY010000003">
    <property type="protein sequence ID" value="MDF8332321.1"/>
    <property type="molecule type" value="Genomic_DNA"/>
</dbReference>
<dbReference type="RefSeq" id="WP_277275484.1">
    <property type="nucleotide sequence ID" value="NZ_JAROCY010000003.1"/>
</dbReference>
<evidence type="ECO:0000256" key="3">
    <source>
        <dbReference type="ARBA" id="ARBA00022801"/>
    </source>
</evidence>
<dbReference type="PROSITE" id="PS51892">
    <property type="entry name" value="SUBTILASE"/>
    <property type="match status" value="1"/>
</dbReference>
<dbReference type="Gene3D" id="3.30.70.80">
    <property type="entry name" value="Peptidase S8 propeptide/proteinase inhibitor I9"/>
    <property type="match status" value="1"/>
</dbReference>
<dbReference type="Gene3D" id="3.40.50.200">
    <property type="entry name" value="Peptidase S8/S53 domain"/>
    <property type="match status" value="1"/>
</dbReference>
<feature type="active site" description="Charge relay system" evidence="5">
    <location>
        <position position="188"/>
    </location>
</feature>
<organism evidence="8 9">
    <name type="scientific">Novosphingobium cyanobacteriorum</name>
    <dbReference type="NCBI Taxonomy" id="3024215"/>
    <lineage>
        <taxon>Bacteria</taxon>
        <taxon>Pseudomonadati</taxon>
        <taxon>Pseudomonadota</taxon>
        <taxon>Alphaproteobacteria</taxon>
        <taxon>Sphingomonadales</taxon>
        <taxon>Sphingomonadaceae</taxon>
        <taxon>Novosphingobium</taxon>
    </lineage>
</organism>
<dbReference type="PANTHER" id="PTHR43806">
    <property type="entry name" value="PEPTIDASE S8"/>
    <property type="match status" value="1"/>
</dbReference>
<dbReference type="InterPro" id="IPR037045">
    <property type="entry name" value="S8pro/Inhibitor_I9_sf"/>
</dbReference>
<reference evidence="8 9" key="1">
    <citation type="submission" date="2023-03" db="EMBL/GenBank/DDBJ databases">
        <title>Novosphingobium cyanobacteriorum sp. nov., isolated from a eutrophic reservoir during the Microcystis bloom period.</title>
        <authorList>
            <person name="Kang M."/>
            <person name="Le V."/>
            <person name="Ko S.-R."/>
            <person name="Lee S.-A."/>
            <person name="Ahn C.-Y."/>
        </authorList>
    </citation>
    <scope>NUCLEOTIDE SEQUENCE [LARGE SCALE GENOMIC DNA]</scope>
    <source>
        <strain evidence="8 9">HBC54</strain>
    </source>
</reference>
<dbReference type="SUPFAM" id="SSF54897">
    <property type="entry name" value="Protease propeptides/inhibitors"/>
    <property type="match status" value="1"/>
</dbReference>
<dbReference type="SUPFAM" id="SSF52743">
    <property type="entry name" value="Subtilisin-like"/>
    <property type="match status" value="1"/>
</dbReference>
<feature type="chain" id="PRO_5045644284" evidence="6">
    <location>
        <begin position="22"/>
        <end position="423"/>
    </location>
</feature>
<dbReference type="Proteomes" id="UP001222770">
    <property type="component" value="Unassembled WGS sequence"/>
</dbReference>
<feature type="active site" description="Charge relay system" evidence="5">
    <location>
        <position position="388"/>
    </location>
</feature>
<dbReference type="PRINTS" id="PR00723">
    <property type="entry name" value="SUBTILISIN"/>
</dbReference>
<protein>
    <submittedName>
        <fullName evidence="8">S8 family serine peptidase</fullName>
    </submittedName>
</protein>
<evidence type="ECO:0000256" key="2">
    <source>
        <dbReference type="ARBA" id="ARBA00022670"/>
    </source>
</evidence>
<dbReference type="InterPro" id="IPR000209">
    <property type="entry name" value="Peptidase_S8/S53_dom"/>
</dbReference>
<comment type="similarity">
    <text evidence="1 5">Belongs to the peptidase S8 family.</text>
</comment>
<evidence type="ECO:0000256" key="4">
    <source>
        <dbReference type="ARBA" id="ARBA00022825"/>
    </source>
</evidence>
<dbReference type="PANTHER" id="PTHR43806:SF11">
    <property type="entry name" value="CEREVISIN-RELATED"/>
    <property type="match status" value="1"/>
</dbReference>
<evidence type="ECO:0000259" key="7">
    <source>
        <dbReference type="Pfam" id="PF00082"/>
    </source>
</evidence>
<evidence type="ECO:0000256" key="6">
    <source>
        <dbReference type="SAM" id="SignalP"/>
    </source>
</evidence>
<dbReference type="PROSITE" id="PS00138">
    <property type="entry name" value="SUBTILASE_SER"/>
    <property type="match status" value="1"/>
</dbReference>
<dbReference type="InterPro" id="IPR022398">
    <property type="entry name" value="Peptidase_S8_His-AS"/>
</dbReference>
<evidence type="ECO:0000313" key="8">
    <source>
        <dbReference type="EMBL" id="MDF8332321.1"/>
    </source>
</evidence>
<evidence type="ECO:0000256" key="1">
    <source>
        <dbReference type="ARBA" id="ARBA00011073"/>
    </source>
</evidence>
<dbReference type="InterPro" id="IPR036852">
    <property type="entry name" value="Peptidase_S8/S53_dom_sf"/>
</dbReference>
<comment type="caution">
    <text evidence="8">The sequence shown here is derived from an EMBL/GenBank/DDBJ whole genome shotgun (WGS) entry which is preliminary data.</text>
</comment>
<feature type="signal peptide" evidence="6">
    <location>
        <begin position="1"/>
        <end position="21"/>
    </location>
</feature>
<dbReference type="Pfam" id="PF00082">
    <property type="entry name" value="Peptidase_S8"/>
    <property type="match status" value="1"/>
</dbReference>
<keyword evidence="4 5" id="KW-0720">Serine protease</keyword>
<name>A0ABT6CEH9_9SPHN</name>
<feature type="active site" description="Charge relay system" evidence="5">
    <location>
        <position position="225"/>
    </location>
</feature>